<keyword evidence="3" id="KW-1185">Reference proteome</keyword>
<accession>A0A9N9LYP2</accession>
<reference evidence="2" key="1">
    <citation type="submission" date="2021-07" db="EMBL/GenBank/DDBJ databases">
        <authorList>
            <person name="Durling M."/>
        </authorList>
    </citation>
    <scope>NUCLEOTIDE SEQUENCE</scope>
</reference>
<evidence type="ECO:0000313" key="3">
    <source>
        <dbReference type="Proteomes" id="UP000701801"/>
    </source>
</evidence>
<name>A0A9N9LYP2_9HELO</name>
<organism evidence="2 3">
    <name type="scientific">Hymenoscyphus albidus</name>
    <dbReference type="NCBI Taxonomy" id="595503"/>
    <lineage>
        <taxon>Eukaryota</taxon>
        <taxon>Fungi</taxon>
        <taxon>Dikarya</taxon>
        <taxon>Ascomycota</taxon>
        <taxon>Pezizomycotina</taxon>
        <taxon>Leotiomycetes</taxon>
        <taxon>Helotiales</taxon>
        <taxon>Helotiaceae</taxon>
        <taxon>Hymenoscyphus</taxon>
    </lineage>
</organism>
<dbReference type="OrthoDB" id="5176208at2759"/>
<dbReference type="Proteomes" id="UP000701801">
    <property type="component" value="Unassembled WGS sequence"/>
</dbReference>
<dbReference type="EMBL" id="CAJVRM010000418">
    <property type="protein sequence ID" value="CAG8980842.1"/>
    <property type="molecule type" value="Genomic_DNA"/>
</dbReference>
<sequence length="185" mass="20245">MKSVIPVLALLFAAAQAVEMNSYVQDADVEPEFKGFLEDDNAKGSKYLATFYKTTEDKKATDTYADFWTKDGTESVILGGEAFPGSFFIISMKQRQLPILGDKSLLHIVNNASVVKDTPESKIYRADYVLQTTNTACSEVNGVAEFTILKTDGKPGLTPHSGSMRLYNSTISPTKTPTDVPCKKV</sequence>
<feature type="chain" id="PRO_5040131393" evidence="1">
    <location>
        <begin position="18"/>
        <end position="185"/>
    </location>
</feature>
<evidence type="ECO:0000313" key="2">
    <source>
        <dbReference type="EMBL" id="CAG8980842.1"/>
    </source>
</evidence>
<feature type="signal peptide" evidence="1">
    <location>
        <begin position="1"/>
        <end position="17"/>
    </location>
</feature>
<gene>
    <name evidence="2" type="ORF">HYALB_00003771</name>
</gene>
<evidence type="ECO:0000256" key="1">
    <source>
        <dbReference type="SAM" id="SignalP"/>
    </source>
</evidence>
<protein>
    <submittedName>
        <fullName evidence="2">Uncharacterized protein</fullName>
    </submittedName>
</protein>
<dbReference type="AlphaFoldDB" id="A0A9N9LYP2"/>
<proteinExistence type="predicted"/>
<keyword evidence="1" id="KW-0732">Signal</keyword>
<comment type="caution">
    <text evidence="2">The sequence shown here is derived from an EMBL/GenBank/DDBJ whole genome shotgun (WGS) entry which is preliminary data.</text>
</comment>